<dbReference type="PROSITE" id="PS50097">
    <property type="entry name" value="BTB"/>
    <property type="match status" value="2"/>
</dbReference>
<dbReference type="SUPFAM" id="SSF54695">
    <property type="entry name" value="POZ domain"/>
    <property type="match status" value="2"/>
</dbReference>
<dbReference type="SMART" id="SM00225">
    <property type="entry name" value="BTB"/>
    <property type="match status" value="2"/>
</dbReference>
<dbReference type="AlphaFoldDB" id="A0A6A6U461"/>
<dbReference type="InterPro" id="IPR000210">
    <property type="entry name" value="BTB/POZ_dom"/>
</dbReference>
<dbReference type="Proteomes" id="UP000799302">
    <property type="component" value="Unassembled WGS sequence"/>
</dbReference>
<dbReference type="Gene3D" id="3.30.710.10">
    <property type="entry name" value="Potassium Channel Kv1.1, Chain A"/>
    <property type="match status" value="2"/>
</dbReference>
<evidence type="ECO:0000313" key="3">
    <source>
        <dbReference type="Proteomes" id="UP000799302"/>
    </source>
</evidence>
<protein>
    <recommendedName>
        <fullName evidence="1">BTB domain-containing protein</fullName>
    </recommendedName>
</protein>
<proteinExistence type="predicted"/>
<dbReference type="InterPro" id="IPR011333">
    <property type="entry name" value="SKP1/BTB/POZ_sf"/>
</dbReference>
<reference evidence="2" key="1">
    <citation type="journal article" date="2020" name="Stud. Mycol.">
        <title>101 Dothideomycetes genomes: a test case for predicting lifestyles and emergence of pathogens.</title>
        <authorList>
            <person name="Haridas S."/>
            <person name="Albert R."/>
            <person name="Binder M."/>
            <person name="Bloem J."/>
            <person name="Labutti K."/>
            <person name="Salamov A."/>
            <person name="Andreopoulos B."/>
            <person name="Baker S."/>
            <person name="Barry K."/>
            <person name="Bills G."/>
            <person name="Bluhm B."/>
            <person name="Cannon C."/>
            <person name="Castanera R."/>
            <person name="Culley D."/>
            <person name="Daum C."/>
            <person name="Ezra D."/>
            <person name="Gonzalez J."/>
            <person name="Henrissat B."/>
            <person name="Kuo A."/>
            <person name="Liang C."/>
            <person name="Lipzen A."/>
            <person name="Lutzoni F."/>
            <person name="Magnuson J."/>
            <person name="Mondo S."/>
            <person name="Nolan M."/>
            <person name="Ohm R."/>
            <person name="Pangilinan J."/>
            <person name="Park H.-J."/>
            <person name="Ramirez L."/>
            <person name="Alfaro M."/>
            <person name="Sun H."/>
            <person name="Tritt A."/>
            <person name="Yoshinaga Y."/>
            <person name="Zwiers L.-H."/>
            <person name="Turgeon B."/>
            <person name="Goodwin S."/>
            <person name="Spatafora J."/>
            <person name="Crous P."/>
            <person name="Grigoriev I."/>
        </authorList>
    </citation>
    <scope>NUCLEOTIDE SEQUENCE</scope>
    <source>
        <strain evidence="2">CBS 115976</strain>
    </source>
</reference>
<dbReference type="PANTHER" id="PTHR47843">
    <property type="entry name" value="BTB DOMAIN-CONTAINING PROTEIN-RELATED"/>
    <property type="match status" value="1"/>
</dbReference>
<dbReference type="CDD" id="cd18186">
    <property type="entry name" value="BTB_POZ_ZBTB_KLHL-like"/>
    <property type="match status" value="2"/>
</dbReference>
<dbReference type="PANTHER" id="PTHR47843:SF5">
    <property type="entry name" value="BTB_POZ DOMAIN PROTEIN"/>
    <property type="match status" value="1"/>
</dbReference>
<sequence length="551" mass="63846">MLLKRKFAEFQKFENTPFSDLDIICGDSTFKVFKRMIFPNVLDHSGSLVLQHLRDALFEVFNNLSQVHRVMVWGASEWFEKALSGNFREAEEQFTYVGVRIQDEDPKYIEILLDWIYKGHFPTVSNDGANLSILFHCYRIGDYFVSSTLCEKAVQKLRRIMNQIYRKRTSHKSLEEVVTKYDSLLHNFVALIQLSVECYSAQLDNSFIRALMELCDQYILLLRDFKPFRKLLSEETIGQFGCKLMLHVLDESLHTFKSANCIRVSKFPSSLQVLQATQPNDMAPKHKFSYKFSELESFENPPFSDLDIICGDRTFKAHRVMVWGASKWFSKALKSGFKEAKEKCIKIHDEDPKYVELLLNHIYKDDFPTVMRNGSNLSILFHCYRIGDYFQTQSLCDRALEELKRIMDEVQPDRELEPRKEVMQRYEALLKEFTIVVESSATMFSAHRNSPLIKLLLDICNNYILLLRDFEPFRELLLKESLGQFNGMLILQLLADTKPILGGCRFINSDGRKVTRPRHAGGFGVMVGEVCPDCCANGDETSLYPNGKVQE</sequence>
<evidence type="ECO:0000259" key="1">
    <source>
        <dbReference type="PROSITE" id="PS50097"/>
    </source>
</evidence>
<accession>A0A6A6U461</accession>
<feature type="domain" description="BTB" evidence="1">
    <location>
        <begin position="54"/>
        <end position="125"/>
    </location>
</feature>
<name>A0A6A6U461_9PEZI</name>
<feature type="domain" description="BTB" evidence="1">
    <location>
        <begin position="304"/>
        <end position="371"/>
    </location>
</feature>
<dbReference type="OrthoDB" id="6359816at2759"/>
<keyword evidence="3" id="KW-1185">Reference proteome</keyword>
<organism evidence="2 3">
    <name type="scientific">Microthyrium microscopicum</name>
    <dbReference type="NCBI Taxonomy" id="703497"/>
    <lineage>
        <taxon>Eukaryota</taxon>
        <taxon>Fungi</taxon>
        <taxon>Dikarya</taxon>
        <taxon>Ascomycota</taxon>
        <taxon>Pezizomycotina</taxon>
        <taxon>Dothideomycetes</taxon>
        <taxon>Dothideomycetes incertae sedis</taxon>
        <taxon>Microthyriales</taxon>
        <taxon>Microthyriaceae</taxon>
        <taxon>Microthyrium</taxon>
    </lineage>
</organism>
<dbReference type="EMBL" id="MU004238">
    <property type="protein sequence ID" value="KAF2666690.1"/>
    <property type="molecule type" value="Genomic_DNA"/>
</dbReference>
<evidence type="ECO:0000313" key="2">
    <source>
        <dbReference type="EMBL" id="KAF2666690.1"/>
    </source>
</evidence>
<dbReference type="Pfam" id="PF00651">
    <property type="entry name" value="BTB"/>
    <property type="match status" value="2"/>
</dbReference>
<gene>
    <name evidence="2" type="ORF">BT63DRAFT_481178</name>
</gene>